<feature type="region of interest" description="Disordered" evidence="5">
    <location>
        <begin position="62"/>
        <end position="102"/>
    </location>
</feature>
<dbReference type="GO" id="GO:0030036">
    <property type="term" value="P:actin cytoskeleton organization"/>
    <property type="evidence" value="ECO:0007669"/>
    <property type="project" value="TreeGrafter"/>
</dbReference>
<dbReference type="SMART" id="SM00707">
    <property type="entry name" value="RPEL"/>
    <property type="match status" value="3"/>
</dbReference>
<proteinExistence type="inferred from homology"/>
<comment type="similarity">
    <text evidence="1">Belongs to the phosphatase and actin regulator family.</text>
</comment>
<keyword evidence="7" id="KW-1185">Reference proteome</keyword>
<evidence type="ECO:0000313" key="6">
    <source>
        <dbReference type="EMBL" id="CAD5111867.1"/>
    </source>
</evidence>
<feature type="region of interest" description="Disordered" evidence="5">
    <location>
        <begin position="243"/>
        <end position="284"/>
    </location>
</feature>
<organism evidence="6 7">
    <name type="scientific">Dimorphilus gyrociliatus</name>
    <dbReference type="NCBI Taxonomy" id="2664684"/>
    <lineage>
        <taxon>Eukaryota</taxon>
        <taxon>Metazoa</taxon>
        <taxon>Spiralia</taxon>
        <taxon>Lophotrochozoa</taxon>
        <taxon>Annelida</taxon>
        <taxon>Polychaeta</taxon>
        <taxon>Polychaeta incertae sedis</taxon>
        <taxon>Dinophilidae</taxon>
        <taxon>Dimorphilus</taxon>
    </lineage>
</organism>
<dbReference type="PROSITE" id="PS51073">
    <property type="entry name" value="RPEL"/>
    <property type="match status" value="3"/>
</dbReference>
<dbReference type="Gene3D" id="6.10.140.1750">
    <property type="match status" value="1"/>
</dbReference>
<keyword evidence="2" id="KW-0677">Repeat</keyword>
<feature type="compositionally biased region" description="Polar residues" evidence="5">
    <location>
        <begin position="248"/>
        <end position="260"/>
    </location>
</feature>
<feature type="compositionally biased region" description="Polar residues" evidence="5">
    <location>
        <begin position="9"/>
        <end position="29"/>
    </location>
</feature>
<sequence length="519" mass="58959">MADLKDDNASSCVESSQVIESSSPDSMSYKVVSSNGVDYNLERRKKKKSMFERIFGKFTKKKRSTETYADKSQIKTSRDKDKPLPHEDEVEANSQSPIVNTINQSSVGGAGLKCIKNNLGPLQMSNNETSASSGDSVVLSLPVKRPETMAGKGAMQMPEVLQCISPTTPCSSSSLHTNVQKQTNIMDSKLLKCPMKQPIPVPPPKIDDTHARSITSNVTTTETSSSSILPNQPVSIMVKSTKFPRTNDIPSNPDAQNSPHNYDEVPTHEPDSNKQPKRSAMKGGRLAERKKLIEQKHHEVVVATKNEKIKPKVAPKPKPFNPLRISSDNKENLVPTLGDVPYEQDNIHTNGQLLTIKIERKNSLNRLLMQRPGKRELIERHILQESSESDRAKVREDIGIQLNRRLSLRPTAEELREKNILHIQTNEQRMQQIEETKKTLTRKLSYRPSVDELRQRKIIRFNDYVEVTDANEYDRRAEKPWTKLTAKDKAIIRKELNDFKSQEMNVHEESKRFTRYHRP</sequence>
<feature type="compositionally biased region" description="Basic and acidic residues" evidence="5">
    <location>
        <begin position="261"/>
        <end position="274"/>
    </location>
</feature>
<protein>
    <submittedName>
        <fullName evidence="6">DgyrCDS1133</fullName>
    </submittedName>
</protein>
<gene>
    <name evidence="6" type="ORF">DGYR_LOCUS1095</name>
</gene>
<dbReference type="Proteomes" id="UP000549394">
    <property type="component" value="Unassembled WGS sequence"/>
</dbReference>
<evidence type="ECO:0000256" key="2">
    <source>
        <dbReference type="ARBA" id="ARBA00022737"/>
    </source>
</evidence>
<dbReference type="AlphaFoldDB" id="A0A7I8V9H4"/>
<evidence type="ECO:0000256" key="3">
    <source>
        <dbReference type="ARBA" id="ARBA00023203"/>
    </source>
</evidence>
<feature type="repeat" description="RPEL" evidence="4">
    <location>
        <begin position="362"/>
        <end position="387"/>
    </location>
</feature>
<dbReference type="Gene3D" id="6.10.140.2130">
    <property type="match status" value="1"/>
</dbReference>
<dbReference type="OrthoDB" id="5563016at2759"/>
<feature type="repeat" description="RPEL" evidence="4">
    <location>
        <begin position="438"/>
        <end position="463"/>
    </location>
</feature>
<keyword evidence="3" id="KW-0009">Actin-binding</keyword>
<feature type="region of interest" description="Disordered" evidence="5">
    <location>
        <begin position="1"/>
        <end position="29"/>
    </location>
</feature>
<dbReference type="EMBL" id="CAJFCJ010000002">
    <property type="protein sequence ID" value="CAD5111867.1"/>
    <property type="molecule type" value="Genomic_DNA"/>
</dbReference>
<evidence type="ECO:0000256" key="5">
    <source>
        <dbReference type="SAM" id="MobiDB-lite"/>
    </source>
</evidence>
<comment type="caution">
    <text evidence="6">The sequence shown here is derived from an EMBL/GenBank/DDBJ whole genome shotgun (WGS) entry which is preliminary data.</text>
</comment>
<name>A0A7I8V9H4_9ANNE</name>
<accession>A0A7I8V9H4</accession>
<evidence type="ECO:0000313" key="7">
    <source>
        <dbReference type="Proteomes" id="UP000549394"/>
    </source>
</evidence>
<dbReference type="PANTHER" id="PTHR12751">
    <property type="entry name" value="PHOSPHATASE AND ACTIN REGULATOR PHACTR"/>
    <property type="match status" value="1"/>
</dbReference>
<dbReference type="GO" id="GO:0003779">
    <property type="term" value="F:actin binding"/>
    <property type="evidence" value="ECO:0007669"/>
    <property type="project" value="UniProtKB-KW"/>
</dbReference>
<feature type="compositionally biased region" description="Basic and acidic residues" evidence="5">
    <location>
        <begin position="64"/>
        <end position="87"/>
    </location>
</feature>
<feature type="compositionally biased region" description="Polar residues" evidence="5">
    <location>
        <begin position="92"/>
        <end position="102"/>
    </location>
</feature>
<feature type="repeat" description="RPEL" evidence="4">
    <location>
        <begin position="400"/>
        <end position="425"/>
    </location>
</feature>
<dbReference type="Pfam" id="PF02755">
    <property type="entry name" value="RPEL"/>
    <property type="match status" value="2"/>
</dbReference>
<dbReference type="InterPro" id="IPR004018">
    <property type="entry name" value="RPEL_repeat"/>
</dbReference>
<reference evidence="6 7" key="1">
    <citation type="submission" date="2020-08" db="EMBL/GenBank/DDBJ databases">
        <authorList>
            <person name="Hejnol A."/>
        </authorList>
    </citation>
    <scope>NUCLEOTIDE SEQUENCE [LARGE SCALE GENOMIC DNA]</scope>
</reference>
<evidence type="ECO:0000256" key="4">
    <source>
        <dbReference type="PROSITE-ProRule" id="PRU00401"/>
    </source>
</evidence>
<evidence type="ECO:0000256" key="1">
    <source>
        <dbReference type="ARBA" id="ARBA00009795"/>
    </source>
</evidence>
<dbReference type="PANTHER" id="PTHR12751:SF18">
    <property type="entry name" value="PHOSPHATASE AND ACTIN REGULATOR 1"/>
    <property type="match status" value="1"/>
</dbReference>